<accession>A0A6G4U5F5</accession>
<dbReference type="Pfam" id="PF00210">
    <property type="entry name" value="Ferritin"/>
    <property type="match status" value="1"/>
</dbReference>
<comment type="caution">
    <text evidence="4">The sequence shown here is derived from an EMBL/GenBank/DDBJ whole genome shotgun (WGS) entry which is preliminary data.</text>
</comment>
<proteinExistence type="inferred from homology"/>
<dbReference type="PANTHER" id="PTHR42932:SF2">
    <property type="entry name" value="DNA PROTECTION DURING STARVATION PROTEIN 1"/>
    <property type="match status" value="1"/>
</dbReference>
<dbReference type="InterPro" id="IPR009078">
    <property type="entry name" value="Ferritin-like_SF"/>
</dbReference>
<dbReference type="CDD" id="cd01043">
    <property type="entry name" value="DPS"/>
    <property type="match status" value="1"/>
</dbReference>
<keyword evidence="5" id="KW-1185">Reference proteome</keyword>
<protein>
    <submittedName>
        <fullName evidence="4">DNA starvation/stationary phase protection protein</fullName>
    </submittedName>
</protein>
<evidence type="ECO:0000313" key="4">
    <source>
        <dbReference type="EMBL" id="NGN67469.1"/>
    </source>
</evidence>
<comment type="similarity">
    <text evidence="1 2">Belongs to the Dps family.</text>
</comment>
<dbReference type="PRINTS" id="PR01346">
    <property type="entry name" value="HELNAPAPROT"/>
</dbReference>
<feature type="domain" description="Ferritin/DPS" evidence="3">
    <location>
        <begin position="16"/>
        <end position="151"/>
    </location>
</feature>
<evidence type="ECO:0000256" key="1">
    <source>
        <dbReference type="ARBA" id="ARBA00009497"/>
    </source>
</evidence>
<name>A0A6G4U5F5_9ACTN</name>
<dbReference type="InterPro" id="IPR008331">
    <property type="entry name" value="Ferritin_DPS_dom"/>
</dbReference>
<organism evidence="4 5">
    <name type="scientific">Streptomyces coryli</name>
    <dbReference type="NCBI Taxonomy" id="1128680"/>
    <lineage>
        <taxon>Bacteria</taxon>
        <taxon>Bacillati</taxon>
        <taxon>Actinomycetota</taxon>
        <taxon>Actinomycetes</taxon>
        <taxon>Kitasatosporales</taxon>
        <taxon>Streptomycetaceae</taxon>
        <taxon>Streptomyces</taxon>
    </lineage>
</organism>
<evidence type="ECO:0000313" key="5">
    <source>
        <dbReference type="Proteomes" id="UP000481583"/>
    </source>
</evidence>
<dbReference type="Gene3D" id="1.20.1260.10">
    <property type="match status" value="1"/>
</dbReference>
<gene>
    <name evidence="4" type="ORF">G5C51_26640</name>
</gene>
<dbReference type="Proteomes" id="UP000481583">
    <property type="component" value="Unassembled WGS sequence"/>
</dbReference>
<evidence type="ECO:0000256" key="2">
    <source>
        <dbReference type="RuleBase" id="RU003875"/>
    </source>
</evidence>
<reference evidence="4 5" key="1">
    <citation type="submission" date="2020-02" db="EMBL/GenBank/DDBJ databases">
        <title>Whole-genome analyses of novel actinobacteria.</title>
        <authorList>
            <person name="Sahin N."/>
        </authorList>
    </citation>
    <scope>NUCLEOTIDE SEQUENCE [LARGE SCALE GENOMIC DNA]</scope>
    <source>
        <strain evidence="4 5">A7024</strain>
    </source>
</reference>
<dbReference type="PANTHER" id="PTHR42932">
    <property type="entry name" value="GENERAL STRESS PROTEIN 20U"/>
    <property type="match status" value="1"/>
</dbReference>
<dbReference type="GO" id="GO:0008199">
    <property type="term" value="F:ferric iron binding"/>
    <property type="evidence" value="ECO:0007669"/>
    <property type="project" value="InterPro"/>
</dbReference>
<evidence type="ECO:0000259" key="3">
    <source>
        <dbReference type="Pfam" id="PF00210"/>
    </source>
</evidence>
<dbReference type="InterPro" id="IPR012347">
    <property type="entry name" value="Ferritin-like"/>
</dbReference>
<dbReference type="InterPro" id="IPR002177">
    <property type="entry name" value="DPS_DNA-bd"/>
</dbReference>
<dbReference type="RefSeq" id="WP_165240763.1">
    <property type="nucleotide sequence ID" value="NZ_JAAKZV010000144.1"/>
</dbReference>
<sequence>MQTTLHEKPLAVTTETLQAGLVDLIDLELQSKQAHWNVHGPLFREIHLQLDELVGVAREYADTVAERCAALGGVPDGRATTVADARPLPSVSGGQLDDQAVIDDICVLLGDMITRMRDRIGVTGETDPVTQDVFITLTAQLEKQAWFFRSHRLPGHHGA</sequence>
<dbReference type="PIRSF" id="PIRSF005900">
    <property type="entry name" value="Dps"/>
    <property type="match status" value="1"/>
</dbReference>
<dbReference type="SUPFAM" id="SSF47240">
    <property type="entry name" value="Ferritin-like"/>
    <property type="match status" value="1"/>
</dbReference>
<dbReference type="EMBL" id="JAAKZV010000144">
    <property type="protein sequence ID" value="NGN67469.1"/>
    <property type="molecule type" value="Genomic_DNA"/>
</dbReference>
<dbReference type="AlphaFoldDB" id="A0A6G4U5F5"/>